<dbReference type="NCBIfam" id="TIGR03696">
    <property type="entry name" value="Rhs_assc_core"/>
    <property type="match status" value="1"/>
</dbReference>
<dbReference type="OrthoDB" id="667524at2"/>
<dbReference type="InterPro" id="IPR050708">
    <property type="entry name" value="T6SS_VgrG/RHS"/>
</dbReference>
<name>A0A1X7IA78_9BACT</name>
<gene>
    <name evidence="1" type="ORF">SAMN05661096_00414</name>
</gene>
<organism evidence="1 2">
    <name type="scientific">Marivirga sericea</name>
    <dbReference type="NCBI Taxonomy" id="1028"/>
    <lineage>
        <taxon>Bacteria</taxon>
        <taxon>Pseudomonadati</taxon>
        <taxon>Bacteroidota</taxon>
        <taxon>Cytophagia</taxon>
        <taxon>Cytophagales</taxon>
        <taxon>Marivirgaceae</taxon>
        <taxon>Marivirga</taxon>
    </lineage>
</organism>
<accession>A0A1X7IA78</accession>
<keyword evidence="2" id="KW-1185">Reference proteome</keyword>
<sequence>MKLFDFGESYYLFGMSQHYSYQRELSKKQHYTYNGKASITDLDFGWLDFGARMYQADLGRWFKVDPMAEDRDWLSPYNYVQNNPMIRIDPDGALDAPIYDTAGEFLGTDNEGLQGKAIVMDKDNFTQGMSHQDALTKNKGAEGLNSTEAGSKLVNHYDGLKDRPDYDGVVTPSEGRAWAKSHPNLRANANDDEFKNATANDKLYLDASKMDFGTLSTSEFSGNGDIKNINLFRVFNTYTNDATVRATTYALGRTRIQLINKKTREVRVINGKWNAYD</sequence>
<evidence type="ECO:0000313" key="1">
    <source>
        <dbReference type="EMBL" id="SMG11512.1"/>
    </source>
</evidence>
<dbReference type="AlphaFoldDB" id="A0A1X7IA78"/>
<proteinExistence type="predicted"/>
<dbReference type="InterPro" id="IPR022385">
    <property type="entry name" value="Rhs_assc_core"/>
</dbReference>
<dbReference type="PANTHER" id="PTHR32305:SF15">
    <property type="entry name" value="PROTEIN RHSA-RELATED"/>
    <property type="match status" value="1"/>
</dbReference>
<dbReference type="STRING" id="1028.SAMN05661096_00414"/>
<reference evidence="2" key="1">
    <citation type="submission" date="2017-04" db="EMBL/GenBank/DDBJ databases">
        <authorList>
            <person name="Varghese N."/>
            <person name="Submissions S."/>
        </authorList>
    </citation>
    <scope>NUCLEOTIDE SEQUENCE [LARGE SCALE GENOMIC DNA]</scope>
    <source>
        <strain evidence="2">DSM 4125</strain>
    </source>
</reference>
<evidence type="ECO:0000313" key="2">
    <source>
        <dbReference type="Proteomes" id="UP000193804"/>
    </source>
</evidence>
<dbReference type="Proteomes" id="UP000193804">
    <property type="component" value="Unassembled WGS sequence"/>
</dbReference>
<protein>
    <submittedName>
        <fullName evidence="1">RHS repeat-associated core domain-containing protein</fullName>
    </submittedName>
</protein>
<dbReference type="Gene3D" id="2.180.10.10">
    <property type="entry name" value="RHS repeat-associated core"/>
    <property type="match status" value="1"/>
</dbReference>
<dbReference type="PANTHER" id="PTHR32305">
    <property type="match status" value="1"/>
</dbReference>
<dbReference type="RefSeq" id="WP_085515425.1">
    <property type="nucleotide sequence ID" value="NZ_FXAW01000001.1"/>
</dbReference>
<dbReference type="EMBL" id="FXAW01000001">
    <property type="protein sequence ID" value="SMG11512.1"/>
    <property type="molecule type" value="Genomic_DNA"/>
</dbReference>